<accession>A0ACB7IZX3</accession>
<gene>
    <name evidence="1" type="ORF">CCMSSC00406_0007699</name>
</gene>
<sequence length="443" mass="49945">MSTNSDASQLSSGCDRSAIDITWSCAAVILACVWKAVHPDVPPPDSDARGSKRASILRRLYMTLWTILLPEVVVLRAATQWHETRRIAEAYKKQHPEDSIDIPLNAGARSSRDVAQPKYRRLHTFFSSFVSPSDEPRNRSQWTNTHSFFLSMGGFVTTQSDGKRRTIRPEDLGVVVAEDSVETAPKLPWPMVEEDDIKEKRQGDTITKALVVWQTTWFVLQIIARAVEGLAVTELEIMTLAYGLLSAFLYGLWWNKPYDVQTPILIQAQLEEVDLQDPTPAREPLKVSDFLHGVWIAQLDTIIFEGRFFHSDIPLFDGMVSTVLLITSATLFGAIHCIAWNFEFLTHTERLLWISSSLVVAATPCILMAGAIFTTLVSPVLERFLYRVCFVAFTKGGDFIHHVALYVYCLARIILIVQPFVLLRDLSPSATQPISWTRFIPHV</sequence>
<dbReference type="Proteomes" id="UP000824881">
    <property type="component" value="Unassembled WGS sequence"/>
</dbReference>
<reference evidence="1 2" key="1">
    <citation type="journal article" date="2021" name="Appl. Environ. Microbiol.">
        <title>Genetic linkage and physical mapping for an oyster mushroom Pleurotus cornucopiae and QTL analysis for the trait cap color.</title>
        <authorList>
            <person name="Zhang Y."/>
            <person name="Gao W."/>
            <person name="Sonnenberg A."/>
            <person name="Chen Q."/>
            <person name="Zhang J."/>
            <person name="Huang C."/>
        </authorList>
    </citation>
    <scope>NUCLEOTIDE SEQUENCE [LARGE SCALE GENOMIC DNA]</scope>
    <source>
        <strain evidence="1">CCMSSC00406</strain>
    </source>
</reference>
<evidence type="ECO:0000313" key="2">
    <source>
        <dbReference type="Proteomes" id="UP000824881"/>
    </source>
</evidence>
<comment type="caution">
    <text evidence="1">The sequence shown here is derived from an EMBL/GenBank/DDBJ whole genome shotgun (WGS) entry which is preliminary data.</text>
</comment>
<dbReference type="EMBL" id="WQMT02000004">
    <property type="protein sequence ID" value="KAG9223837.1"/>
    <property type="molecule type" value="Genomic_DNA"/>
</dbReference>
<evidence type="ECO:0000313" key="1">
    <source>
        <dbReference type="EMBL" id="KAG9223837.1"/>
    </source>
</evidence>
<organism evidence="1 2">
    <name type="scientific">Pleurotus cornucopiae</name>
    <name type="common">Cornucopia mushroom</name>
    <dbReference type="NCBI Taxonomy" id="5321"/>
    <lineage>
        <taxon>Eukaryota</taxon>
        <taxon>Fungi</taxon>
        <taxon>Dikarya</taxon>
        <taxon>Basidiomycota</taxon>
        <taxon>Agaricomycotina</taxon>
        <taxon>Agaricomycetes</taxon>
        <taxon>Agaricomycetidae</taxon>
        <taxon>Agaricales</taxon>
        <taxon>Pleurotineae</taxon>
        <taxon>Pleurotaceae</taxon>
        <taxon>Pleurotus</taxon>
    </lineage>
</organism>
<name>A0ACB7IZX3_PLECO</name>
<proteinExistence type="predicted"/>
<keyword evidence="2" id="KW-1185">Reference proteome</keyword>
<protein>
    <submittedName>
        <fullName evidence="1">Uncharacterized protein</fullName>
    </submittedName>
</protein>